<dbReference type="Proteomes" id="UP000663860">
    <property type="component" value="Unassembled WGS sequence"/>
</dbReference>
<gene>
    <name evidence="1" type="ORF">IZO911_LOCUS21601</name>
    <name evidence="2" type="ORF">KXQ929_LOCUS33009</name>
</gene>
<protein>
    <submittedName>
        <fullName evidence="2">Uncharacterized protein</fullName>
    </submittedName>
</protein>
<dbReference type="Proteomes" id="UP000663868">
    <property type="component" value="Unassembled WGS sequence"/>
</dbReference>
<comment type="caution">
    <text evidence="2">The sequence shown here is derived from an EMBL/GenBank/DDBJ whole genome shotgun (WGS) entry which is preliminary data.</text>
</comment>
<dbReference type="EMBL" id="CAJOBB010004126">
    <property type="protein sequence ID" value="CAF4075372.1"/>
    <property type="molecule type" value="Genomic_DNA"/>
</dbReference>
<name>A0A819TAY4_9BILA</name>
<reference evidence="2" key="1">
    <citation type="submission" date="2021-02" db="EMBL/GenBank/DDBJ databases">
        <authorList>
            <person name="Nowell W R."/>
        </authorList>
    </citation>
    <scope>NUCLEOTIDE SEQUENCE</scope>
</reference>
<proteinExistence type="predicted"/>
<organism evidence="2 3">
    <name type="scientific">Adineta steineri</name>
    <dbReference type="NCBI Taxonomy" id="433720"/>
    <lineage>
        <taxon>Eukaryota</taxon>
        <taxon>Metazoa</taxon>
        <taxon>Spiralia</taxon>
        <taxon>Gnathifera</taxon>
        <taxon>Rotifera</taxon>
        <taxon>Eurotatoria</taxon>
        <taxon>Bdelloidea</taxon>
        <taxon>Adinetida</taxon>
        <taxon>Adinetidae</taxon>
        <taxon>Adineta</taxon>
    </lineage>
</organism>
<dbReference type="EMBL" id="CAJNOE010000234">
    <property type="protein sequence ID" value="CAF1074401.1"/>
    <property type="molecule type" value="Genomic_DNA"/>
</dbReference>
<sequence length="179" mass="20046">MGFLVDDAGEGLDGILKFENRSFDILALDYRKDQLVVTVMYTFKENDYEFIINMNQVPYRHIELIDKRNITSNLDNLIHSISSFRNETILHAPNRIRSNTFNYAFASQSAATSNPNIFLVQQASTSAATHVDAQTTSINEPSLCVPTDDNFIFDLHSSTATNLVGMLIIPPSPKIGDDK</sequence>
<evidence type="ECO:0000313" key="1">
    <source>
        <dbReference type="EMBL" id="CAF1074401.1"/>
    </source>
</evidence>
<evidence type="ECO:0000313" key="2">
    <source>
        <dbReference type="EMBL" id="CAF4075372.1"/>
    </source>
</evidence>
<evidence type="ECO:0000313" key="3">
    <source>
        <dbReference type="Proteomes" id="UP000663868"/>
    </source>
</evidence>
<dbReference type="AlphaFoldDB" id="A0A819TAY4"/>
<accession>A0A819TAY4</accession>